<feature type="signal peptide" evidence="1">
    <location>
        <begin position="1"/>
        <end position="21"/>
    </location>
</feature>
<dbReference type="FunFam" id="3.40.50.1820:FF:000191">
    <property type="entry name" value="LIPaSe related"/>
    <property type="match status" value="1"/>
</dbReference>
<dbReference type="GO" id="GO:0016298">
    <property type="term" value="F:lipase activity"/>
    <property type="evidence" value="ECO:0007669"/>
    <property type="project" value="TreeGrafter"/>
</dbReference>
<keyword evidence="3" id="KW-1185">Reference proteome</keyword>
<organism evidence="2 3">
    <name type="scientific">Pristionchus mayeri</name>
    <dbReference type="NCBI Taxonomy" id="1317129"/>
    <lineage>
        <taxon>Eukaryota</taxon>
        <taxon>Metazoa</taxon>
        <taxon>Ecdysozoa</taxon>
        <taxon>Nematoda</taxon>
        <taxon>Chromadorea</taxon>
        <taxon>Rhabditida</taxon>
        <taxon>Rhabditina</taxon>
        <taxon>Diplogasteromorpha</taxon>
        <taxon>Diplogasteroidea</taxon>
        <taxon>Neodiplogasteridae</taxon>
        <taxon>Pristionchus</taxon>
    </lineage>
</organism>
<reference evidence="3" key="1">
    <citation type="submission" date="2022-10" db="EMBL/GenBank/DDBJ databases">
        <title>Genome assembly of Pristionchus species.</title>
        <authorList>
            <person name="Yoshida K."/>
            <person name="Sommer R.J."/>
        </authorList>
    </citation>
    <scope>NUCLEOTIDE SEQUENCE [LARGE SCALE GENOMIC DNA]</scope>
    <source>
        <strain evidence="3">RS5460</strain>
    </source>
</reference>
<dbReference type="SUPFAM" id="SSF53474">
    <property type="entry name" value="alpha/beta-Hydrolases"/>
    <property type="match status" value="1"/>
</dbReference>
<comment type="caution">
    <text evidence="2">The sequence shown here is derived from an EMBL/GenBank/DDBJ whole genome shotgun (WGS) entry which is preliminary data.</text>
</comment>
<evidence type="ECO:0000313" key="3">
    <source>
        <dbReference type="Proteomes" id="UP001328107"/>
    </source>
</evidence>
<gene>
    <name evidence="2" type="ORF">PMAYCL1PPCAC_05215</name>
</gene>
<dbReference type="Pfam" id="PF01674">
    <property type="entry name" value="Lipase_2"/>
    <property type="match status" value="1"/>
</dbReference>
<dbReference type="Gene3D" id="3.40.50.1820">
    <property type="entry name" value="alpha/beta hydrolase"/>
    <property type="match status" value="1"/>
</dbReference>
<feature type="non-terminal residue" evidence="2">
    <location>
        <position position="1"/>
    </location>
</feature>
<dbReference type="InterPro" id="IPR002918">
    <property type="entry name" value="Lipase_EstA/Esterase_EstB"/>
</dbReference>
<dbReference type="AlphaFoldDB" id="A0AAN4ZC56"/>
<evidence type="ECO:0000313" key="2">
    <source>
        <dbReference type="EMBL" id="GMR35020.1"/>
    </source>
</evidence>
<sequence>ELLIIKKTMLLLFALIPSIAATAIRASHPLGKSTQRVNHVQGPLTSHFATWLQDNGYGDNDFLRLDYGDQGSYGGKTTADETIDNTPVVFVHGNSDSALNAGYYIGWTNTIQCFIDHGWNSASLYATSWGDDDGANAELRTHNCATTQRLRRFLIAVQNYTQYEKVHVIGHSMGVTLGRKIILGGKITASDGDCDLGAPIRFVDVFVGLAGANYGLCHCIVDSDHPTCNHDNGYWPGDFCGDNGADQCGAAVMKEPCNGVKYSKFMTDLNNDFDQLAKRVVSAWSSADDLIQYGDNIWGKPTSLIPRSTDTKIYPNYTHMETKESEESVRNQYEWVNRI</sequence>
<feature type="non-terminal residue" evidence="2">
    <location>
        <position position="339"/>
    </location>
</feature>
<dbReference type="PANTHER" id="PTHR32015:SF1">
    <property type="entry name" value="LIPASE"/>
    <property type="match status" value="1"/>
</dbReference>
<dbReference type="GO" id="GO:0016042">
    <property type="term" value="P:lipid catabolic process"/>
    <property type="evidence" value="ECO:0007669"/>
    <property type="project" value="InterPro"/>
</dbReference>
<dbReference type="Proteomes" id="UP001328107">
    <property type="component" value="Unassembled WGS sequence"/>
</dbReference>
<dbReference type="PANTHER" id="PTHR32015">
    <property type="entry name" value="FASTING INDUCED LIPASE"/>
    <property type="match status" value="1"/>
</dbReference>
<accession>A0AAN4ZC56</accession>
<evidence type="ECO:0008006" key="4">
    <source>
        <dbReference type="Google" id="ProtNLM"/>
    </source>
</evidence>
<name>A0AAN4ZC56_9BILA</name>
<dbReference type="EMBL" id="BTRK01000002">
    <property type="protein sequence ID" value="GMR35020.1"/>
    <property type="molecule type" value="Genomic_DNA"/>
</dbReference>
<proteinExistence type="predicted"/>
<feature type="chain" id="PRO_5042988171" description="Lipase" evidence="1">
    <location>
        <begin position="22"/>
        <end position="339"/>
    </location>
</feature>
<protein>
    <recommendedName>
        <fullName evidence="4">Lipase</fullName>
    </recommendedName>
</protein>
<evidence type="ECO:0000256" key="1">
    <source>
        <dbReference type="SAM" id="SignalP"/>
    </source>
</evidence>
<keyword evidence="1" id="KW-0732">Signal</keyword>
<dbReference type="InterPro" id="IPR029058">
    <property type="entry name" value="AB_hydrolase_fold"/>
</dbReference>